<keyword evidence="2" id="KW-1185">Reference proteome</keyword>
<proteinExistence type="predicted"/>
<gene>
    <name evidence="1" type="ORF">ASPVEDRAFT_44542</name>
</gene>
<evidence type="ECO:0000313" key="1">
    <source>
        <dbReference type="EMBL" id="OJJ05002.1"/>
    </source>
</evidence>
<name>A0A1L9PU89_ASPVE</name>
<dbReference type="GeneID" id="63728580"/>
<protein>
    <submittedName>
        <fullName evidence="1">Uncharacterized protein</fullName>
    </submittedName>
</protein>
<reference evidence="2" key="1">
    <citation type="journal article" date="2017" name="Genome Biol.">
        <title>Comparative genomics reveals high biological diversity and specific adaptations in the industrially and medically important fungal genus Aspergillus.</title>
        <authorList>
            <person name="de Vries R.P."/>
            <person name="Riley R."/>
            <person name="Wiebenga A."/>
            <person name="Aguilar-Osorio G."/>
            <person name="Amillis S."/>
            <person name="Uchima C.A."/>
            <person name="Anderluh G."/>
            <person name="Asadollahi M."/>
            <person name="Askin M."/>
            <person name="Barry K."/>
            <person name="Battaglia E."/>
            <person name="Bayram O."/>
            <person name="Benocci T."/>
            <person name="Braus-Stromeyer S.A."/>
            <person name="Caldana C."/>
            <person name="Canovas D."/>
            <person name="Cerqueira G.C."/>
            <person name="Chen F."/>
            <person name="Chen W."/>
            <person name="Choi C."/>
            <person name="Clum A."/>
            <person name="Dos Santos R.A."/>
            <person name="Damasio A.R."/>
            <person name="Diallinas G."/>
            <person name="Emri T."/>
            <person name="Fekete E."/>
            <person name="Flipphi M."/>
            <person name="Freyberg S."/>
            <person name="Gallo A."/>
            <person name="Gournas C."/>
            <person name="Habgood R."/>
            <person name="Hainaut M."/>
            <person name="Harispe M.L."/>
            <person name="Henrissat B."/>
            <person name="Hilden K.S."/>
            <person name="Hope R."/>
            <person name="Hossain A."/>
            <person name="Karabika E."/>
            <person name="Karaffa L."/>
            <person name="Karanyi Z."/>
            <person name="Krasevec N."/>
            <person name="Kuo A."/>
            <person name="Kusch H."/>
            <person name="LaButti K."/>
            <person name="Lagendijk E.L."/>
            <person name="Lapidus A."/>
            <person name="Levasseur A."/>
            <person name="Lindquist E."/>
            <person name="Lipzen A."/>
            <person name="Logrieco A.F."/>
            <person name="MacCabe A."/>
            <person name="Maekelae M.R."/>
            <person name="Malavazi I."/>
            <person name="Melin P."/>
            <person name="Meyer V."/>
            <person name="Mielnichuk N."/>
            <person name="Miskei M."/>
            <person name="Molnar A.P."/>
            <person name="Mule G."/>
            <person name="Ngan C.Y."/>
            <person name="Orejas M."/>
            <person name="Orosz E."/>
            <person name="Ouedraogo J.P."/>
            <person name="Overkamp K.M."/>
            <person name="Park H.-S."/>
            <person name="Perrone G."/>
            <person name="Piumi F."/>
            <person name="Punt P.J."/>
            <person name="Ram A.F."/>
            <person name="Ramon A."/>
            <person name="Rauscher S."/>
            <person name="Record E."/>
            <person name="Riano-Pachon D.M."/>
            <person name="Robert V."/>
            <person name="Roehrig J."/>
            <person name="Ruller R."/>
            <person name="Salamov A."/>
            <person name="Salih N.S."/>
            <person name="Samson R.A."/>
            <person name="Sandor E."/>
            <person name="Sanguinetti M."/>
            <person name="Schuetze T."/>
            <person name="Sepcic K."/>
            <person name="Shelest E."/>
            <person name="Sherlock G."/>
            <person name="Sophianopoulou V."/>
            <person name="Squina F.M."/>
            <person name="Sun H."/>
            <person name="Susca A."/>
            <person name="Todd R.B."/>
            <person name="Tsang A."/>
            <person name="Unkles S.E."/>
            <person name="van de Wiele N."/>
            <person name="van Rossen-Uffink D."/>
            <person name="Oliveira J.V."/>
            <person name="Vesth T.C."/>
            <person name="Visser J."/>
            <person name="Yu J.-H."/>
            <person name="Zhou M."/>
            <person name="Andersen M.R."/>
            <person name="Archer D.B."/>
            <person name="Baker S.E."/>
            <person name="Benoit I."/>
            <person name="Brakhage A.A."/>
            <person name="Braus G.H."/>
            <person name="Fischer R."/>
            <person name="Frisvad J.C."/>
            <person name="Goldman G.H."/>
            <person name="Houbraken J."/>
            <person name="Oakley B."/>
            <person name="Pocsi I."/>
            <person name="Scazzocchio C."/>
            <person name="Seiboth B."/>
            <person name="vanKuyk P.A."/>
            <person name="Wortman J."/>
            <person name="Dyer P.S."/>
            <person name="Grigoriev I.V."/>
        </authorList>
    </citation>
    <scope>NUCLEOTIDE SEQUENCE [LARGE SCALE GENOMIC DNA]</scope>
    <source>
        <strain evidence="2">CBS 583.65</strain>
    </source>
</reference>
<sequence>MGIIKLVLQDDAGTGGANVAGLALHRVISPVQCRECWLPCIVAPVLVHQEAGSSVGMRIMSFALPLKI</sequence>
<evidence type="ECO:0000313" key="2">
    <source>
        <dbReference type="Proteomes" id="UP000184073"/>
    </source>
</evidence>
<dbReference type="AlphaFoldDB" id="A0A1L9PU89"/>
<dbReference type="RefSeq" id="XP_040670764.1">
    <property type="nucleotide sequence ID" value="XM_040813069.1"/>
</dbReference>
<organism evidence="1 2">
    <name type="scientific">Aspergillus versicolor CBS 583.65</name>
    <dbReference type="NCBI Taxonomy" id="1036611"/>
    <lineage>
        <taxon>Eukaryota</taxon>
        <taxon>Fungi</taxon>
        <taxon>Dikarya</taxon>
        <taxon>Ascomycota</taxon>
        <taxon>Pezizomycotina</taxon>
        <taxon>Eurotiomycetes</taxon>
        <taxon>Eurotiomycetidae</taxon>
        <taxon>Eurotiales</taxon>
        <taxon>Aspergillaceae</taxon>
        <taxon>Aspergillus</taxon>
        <taxon>Aspergillus subgen. Nidulantes</taxon>
    </lineage>
</organism>
<accession>A0A1L9PU89</accession>
<dbReference type="EMBL" id="KV878132">
    <property type="protein sequence ID" value="OJJ05002.1"/>
    <property type="molecule type" value="Genomic_DNA"/>
</dbReference>
<dbReference type="Proteomes" id="UP000184073">
    <property type="component" value="Unassembled WGS sequence"/>
</dbReference>
<dbReference type="VEuPathDB" id="FungiDB:ASPVEDRAFT_44542"/>